<dbReference type="Pfam" id="PF00580">
    <property type="entry name" value="UvrD-helicase"/>
    <property type="match status" value="1"/>
</dbReference>
<evidence type="ECO:0000259" key="13">
    <source>
        <dbReference type="PROSITE" id="PS51217"/>
    </source>
</evidence>
<evidence type="ECO:0000256" key="2">
    <source>
        <dbReference type="ARBA" id="ARBA00022741"/>
    </source>
</evidence>
<dbReference type="GO" id="GO:0033202">
    <property type="term" value="C:DNA helicase complex"/>
    <property type="evidence" value="ECO:0007669"/>
    <property type="project" value="TreeGrafter"/>
</dbReference>
<dbReference type="AlphaFoldDB" id="A0A0G1CB33"/>
<evidence type="ECO:0000256" key="10">
    <source>
        <dbReference type="ARBA" id="ARBA00048988"/>
    </source>
</evidence>
<dbReference type="GO" id="GO:0000725">
    <property type="term" value="P:recombinational repair"/>
    <property type="evidence" value="ECO:0007669"/>
    <property type="project" value="TreeGrafter"/>
</dbReference>
<dbReference type="CDD" id="cd18807">
    <property type="entry name" value="SF1_C_UvrD"/>
    <property type="match status" value="1"/>
</dbReference>
<dbReference type="PANTHER" id="PTHR11070:SF2">
    <property type="entry name" value="ATP-DEPENDENT DNA HELICASE SRS2"/>
    <property type="match status" value="1"/>
</dbReference>
<dbReference type="Gene3D" id="1.10.486.10">
    <property type="entry name" value="PCRA, domain 4"/>
    <property type="match status" value="2"/>
</dbReference>
<reference evidence="14 15" key="1">
    <citation type="journal article" date="2015" name="Nature">
        <title>rRNA introns, odd ribosomes, and small enigmatic genomes across a large radiation of phyla.</title>
        <authorList>
            <person name="Brown C.T."/>
            <person name="Hug L.A."/>
            <person name="Thomas B.C."/>
            <person name="Sharon I."/>
            <person name="Castelle C.J."/>
            <person name="Singh A."/>
            <person name="Wilkins M.J."/>
            <person name="Williams K.H."/>
            <person name="Banfield J.F."/>
        </authorList>
    </citation>
    <scope>NUCLEOTIDE SEQUENCE [LARGE SCALE GENOMIC DNA]</scope>
</reference>
<evidence type="ECO:0000256" key="3">
    <source>
        <dbReference type="ARBA" id="ARBA00022801"/>
    </source>
</evidence>
<sequence>MFSDLNERQKEAVFWGNGPLLIVAGAGSGKTKTLTSRLAFLISERKVDPQRIIAITFTNKAAGEMKERVEKMTKNPKISRQPFLGTFHSLGARILRKEAGLFGRTADFSIFDGDDSLRLVKKIVKNANLSSKKLSPAAFLKEFSRVKSELIEIGDFLNGGEKEQLVWEFFEDYETALERNNAFDFDDLIEKVVRLFREDKKVWERYRSQYDYVLVDEYQDINTAQYWMLRLLVGPHNNINVVGDDSQSIYSFRFSDFRNFLNFERDWPQAKTVFLEQNYRSTQNIIESSSAVIARNTLGKLKKLWTNNSRGTLIKVIEHSDEFEEADFIVNRAREFINQKKSVGILFRTNAQSRALEQLFLEYGVSYNLFGALSFYERKEIKDIVAALRFAFNPKDEMSWERLEKSFSKKTAVVLKNGLLEKRKNSSPADLVGYFLKTTDYFEEIKKEYVNFQERQENIQELIYFAGQFESLGNFLEKIALASPLDLTLGRRKKKKLNLQAASLMTIHLAKGLEFDVVLVVGVNEGILPHQRSLFSGDDLEEERRLMYVAMTRAREELFLNFFDTPSRFLYEIPPEKVEFQVEKPLDEEERWIEYN</sequence>
<keyword evidence="5 11" id="KW-0067">ATP-binding</keyword>
<dbReference type="GO" id="GO:0003677">
    <property type="term" value="F:DNA binding"/>
    <property type="evidence" value="ECO:0007669"/>
    <property type="project" value="UniProtKB-KW"/>
</dbReference>
<comment type="catalytic activity">
    <reaction evidence="10">
        <text>ATP + H2O = ADP + phosphate + H(+)</text>
        <dbReference type="Rhea" id="RHEA:13065"/>
        <dbReference type="ChEBI" id="CHEBI:15377"/>
        <dbReference type="ChEBI" id="CHEBI:15378"/>
        <dbReference type="ChEBI" id="CHEBI:30616"/>
        <dbReference type="ChEBI" id="CHEBI:43474"/>
        <dbReference type="ChEBI" id="CHEBI:456216"/>
        <dbReference type="EC" id="5.6.2.4"/>
    </reaction>
</comment>
<evidence type="ECO:0000256" key="6">
    <source>
        <dbReference type="ARBA" id="ARBA00023125"/>
    </source>
</evidence>
<keyword evidence="4 11" id="KW-0347">Helicase</keyword>
<dbReference type="EC" id="5.6.2.4" evidence="9"/>
<keyword evidence="7" id="KW-0413">Isomerase</keyword>
<dbReference type="InterPro" id="IPR014016">
    <property type="entry name" value="UvrD-like_ATP-bd"/>
</dbReference>
<dbReference type="Proteomes" id="UP000034810">
    <property type="component" value="Unassembled WGS sequence"/>
</dbReference>
<dbReference type="PATRIC" id="fig|1619011.3.peg.230"/>
<feature type="binding site" evidence="11">
    <location>
        <begin position="24"/>
        <end position="31"/>
    </location>
    <ligand>
        <name>ATP</name>
        <dbReference type="ChEBI" id="CHEBI:30616"/>
    </ligand>
</feature>
<evidence type="ECO:0000313" key="15">
    <source>
        <dbReference type="Proteomes" id="UP000034810"/>
    </source>
</evidence>
<comment type="similarity">
    <text evidence="1">Belongs to the helicase family. UvrD subfamily.</text>
</comment>
<evidence type="ECO:0000256" key="1">
    <source>
        <dbReference type="ARBA" id="ARBA00009922"/>
    </source>
</evidence>
<dbReference type="GO" id="GO:0005524">
    <property type="term" value="F:ATP binding"/>
    <property type="evidence" value="ECO:0007669"/>
    <property type="project" value="UniProtKB-UniRule"/>
</dbReference>
<comment type="caution">
    <text evidence="14">The sequence shown here is derived from an EMBL/GenBank/DDBJ whole genome shotgun (WGS) entry which is preliminary data.</text>
</comment>
<dbReference type="EMBL" id="LCFA01000005">
    <property type="protein sequence ID" value="KKS82752.1"/>
    <property type="molecule type" value="Genomic_DNA"/>
</dbReference>
<dbReference type="InterPro" id="IPR013986">
    <property type="entry name" value="DExx_box_DNA_helicase_dom_sf"/>
</dbReference>
<evidence type="ECO:0000256" key="4">
    <source>
        <dbReference type="ARBA" id="ARBA00022806"/>
    </source>
</evidence>
<dbReference type="SUPFAM" id="SSF52540">
    <property type="entry name" value="P-loop containing nucleoside triphosphate hydrolases"/>
    <property type="match status" value="1"/>
</dbReference>
<evidence type="ECO:0000256" key="5">
    <source>
        <dbReference type="ARBA" id="ARBA00022840"/>
    </source>
</evidence>
<dbReference type="PROSITE" id="PS51198">
    <property type="entry name" value="UVRD_HELICASE_ATP_BIND"/>
    <property type="match status" value="1"/>
</dbReference>
<dbReference type="InterPro" id="IPR027417">
    <property type="entry name" value="P-loop_NTPase"/>
</dbReference>
<dbReference type="PROSITE" id="PS51217">
    <property type="entry name" value="UVRD_HELICASE_CTER"/>
    <property type="match status" value="1"/>
</dbReference>
<evidence type="ECO:0000313" key="14">
    <source>
        <dbReference type="EMBL" id="KKS82752.1"/>
    </source>
</evidence>
<organism evidence="14 15">
    <name type="scientific">Candidatus Wolfebacteria bacterium GW2011_GWC1_43_10</name>
    <dbReference type="NCBI Taxonomy" id="1619011"/>
    <lineage>
        <taxon>Bacteria</taxon>
        <taxon>Candidatus Wolfeibacteriota</taxon>
    </lineage>
</organism>
<keyword evidence="2 11" id="KW-0547">Nucleotide-binding</keyword>
<evidence type="ECO:0000256" key="8">
    <source>
        <dbReference type="ARBA" id="ARBA00034617"/>
    </source>
</evidence>
<dbReference type="PANTHER" id="PTHR11070">
    <property type="entry name" value="UVRD / RECB / PCRA DNA HELICASE FAMILY MEMBER"/>
    <property type="match status" value="1"/>
</dbReference>
<dbReference type="Gene3D" id="1.10.10.160">
    <property type="match status" value="1"/>
</dbReference>
<dbReference type="Pfam" id="PF13361">
    <property type="entry name" value="UvrD_C"/>
    <property type="match status" value="2"/>
</dbReference>
<evidence type="ECO:0000256" key="7">
    <source>
        <dbReference type="ARBA" id="ARBA00023235"/>
    </source>
</evidence>
<dbReference type="InterPro" id="IPR014017">
    <property type="entry name" value="DNA_helicase_UvrD-like_C"/>
</dbReference>
<evidence type="ECO:0000256" key="11">
    <source>
        <dbReference type="PROSITE-ProRule" id="PRU00560"/>
    </source>
</evidence>
<proteinExistence type="inferred from homology"/>
<comment type="catalytic activity">
    <reaction evidence="8">
        <text>Couples ATP hydrolysis with the unwinding of duplex DNA by translocating in the 3'-5' direction.</text>
        <dbReference type="EC" id="5.6.2.4"/>
    </reaction>
</comment>
<dbReference type="InterPro" id="IPR000212">
    <property type="entry name" value="DNA_helicase_UvrD/REP"/>
</dbReference>
<dbReference type="GO" id="GO:0016887">
    <property type="term" value="F:ATP hydrolysis activity"/>
    <property type="evidence" value="ECO:0007669"/>
    <property type="project" value="RHEA"/>
</dbReference>
<gene>
    <name evidence="14" type="ORF">UV58_C0005G0006</name>
</gene>
<evidence type="ECO:0000256" key="9">
    <source>
        <dbReference type="ARBA" id="ARBA00034808"/>
    </source>
</evidence>
<dbReference type="CDD" id="cd17932">
    <property type="entry name" value="DEXQc_UvrD"/>
    <property type="match status" value="1"/>
</dbReference>
<keyword evidence="3 11" id="KW-0378">Hydrolase</keyword>
<dbReference type="Gene3D" id="3.40.50.300">
    <property type="entry name" value="P-loop containing nucleotide triphosphate hydrolases"/>
    <property type="match status" value="3"/>
</dbReference>
<dbReference type="GO" id="GO:0005829">
    <property type="term" value="C:cytosol"/>
    <property type="evidence" value="ECO:0007669"/>
    <property type="project" value="TreeGrafter"/>
</dbReference>
<dbReference type="GO" id="GO:0043138">
    <property type="term" value="F:3'-5' DNA helicase activity"/>
    <property type="evidence" value="ECO:0007669"/>
    <property type="project" value="UniProtKB-EC"/>
</dbReference>
<accession>A0A0G1CB33</accession>
<keyword evidence="6" id="KW-0238">DNA-binding</keyword>
<protein>
    <recommendedName>
        <fullName evidence="9">DNA 3'-5' helicase</fullName>
        <ecNumber evidence="9">5.6.2.4</ecNumber>
    </recommendedName>
</protein>
<feature type="domain" description="UvrD-like helicase C-terminal" evidence="13">
    <location>
        <begin position="283"/>
        <end position="512"/>
    </location>
</feature>
<evidence type="ECO:0000259" key="12">
    <source>
        <dbReference type="PROSITE" id="PS51198"/>
    </source>
</evidence>
<feature type="domain" description="UvrD-like helicase ATP-binding" evidence="12">
    <location>
        <begin position="3"/>
        <end position="282"/>
    </location>
</feature>
<name>A0A0G1CB33_9BACT</name>